<protein>
    <recommendedName>
        <fullName evidence="3">RiboL-PSP-HEPN domain-containing protein</fullName>
    </recommendedName>
</protein>
<keyword evidence="2" id="KW-1185">Reference proteome</keyword>
<dbReference type="EMBL" id="JAWCUA010000001">
    <property type="protein sequence ID" value="MDU0111738.1"/>
    <property type="molecule type" value="Genomic_DNA"/>
</dbReference>
<evidence type="ECO:0008006" key="3">
    <source>
        <dbReference type="Google" id="ProtNLM"/>
    </source>
</evidence>
<organism evidence="1 2">
    <name type="scientific">Psychrosphaera aquimarina</name>
    <dbReference type="NCBI Taxonomy" id="2044854"/>
    <lineage>
        <taxon>Bacteria</taxon>
        <taxon>Pseudomonadati</taxon>
        <taxon>Pseudomonadota</taxon>
        <taxon>Gammaproteobacteria</taxon>
        <taxon>Alteromonadales</taxon>
        <taxon>Pseudoalteromonadaceae</taxon>
        <taxon>Psychrosphaera</taxon>
    </lineage>
</organism>
<comment type="caution">
    <text evidence="1">The sequence shown here is derived from an EMBL/GenBank/DDBJ whole genome shotgun (WGS) entry which is preliminary data.</text>
</comment>
<sequence>MTDIKKHYIEPESLPELFPTHKHEPAFWEVLGRTVATFGFLEEILGKAIFALTATKPYSEEDIQAAYEAWYKKLEKALTDQLSYLTKSYDKSLREHPQSTITNIDELIEQLKEAAKIRNVICHGSWRTPDDSGASIPHFVNFEKMIFDTPIDKDFLLQVQKHVSDLICTVINTVTQMGFQFPGSSGPGKPI</sequence>
<proteinExistence type="predicted"/>
<reference evidence="1 2" key="1">
    <citation type="submission" date="2023-10" db="EMBL/GenBank/DDBJ databases">
        <title>Psychrosphaera aquimaarina strain SW33 isolated from seawater.</title>
        <authorList>
            <person name="Bayburt H."/>
            <person name="Kim J.M."/>
            <person name="Choi B.J."/>
            <person name="Jeon C.O."/>
        </authorList>
    </citation>
    <scope>NUCLEOTIDE SEQUENCE [LARGE SCALE GENOMIC DNA]</scope>
    <source>
        <strain evidence="1 2">KCTC 52743</strain>
    </source>
</reference>
<name>A0ABU3QWF0_9GAMM</name>
<dbReference type="Proteomes" id="UP001257914">
    <property type="component" value="Unassembled WGS sequence"/>
</dbReference>
<accession>A0ABU3QWF0</accession>
<gene>
    <name evidence="1" type="ORF">RT723_01670</name>
</gene>
<evidence type="ECO:0000313" key="1">
    <source>
        <dbReference type="EMBL" id="MDU0111738.1"/>
    </source>
</evidence>
<evidence type="ECO:0000313" key="2">
    <source>
        <dbReference type="Proteomes" id="UP001257914"/>
    </source>
</evidence>
<dbReference type="RefSeq" id="WP_315945633.1">
    <property type="nucleotide sequence ID" value="NZ_JAWCUA010000001.1"/>
</dbReference>